<evidence type="ECO:0000313" key="2">
    <source>
        <dbReference type="EMBL" id="KAF0755908.1"/>
    </source>
</evidence>
<keyword evidence="3" id="KW-1185">Reference proteome</keyword>
<proteinExistence type="predicted"/>
<accession>A0A6G0YHQ4</accession>
<dbReference type="Proteomes" id="UP000478052">
    <property type="component" value="Unassembled WGS sequence"/>
</dbReference>
<feature type="chain" id="PRO_5026291155" evidence="1">
    <location>
        <begin position="25"/>
        <end position="64"/>
    </location>
</feature>
<name>A0A6G0YHQ4_APHCR</name>
<gene>
    <name evidence="2" type="ORF">FWK35_00010505</name>
</gene>
<sequence>MANKFMHIITNCLWWLSPGTSCSSKPLFRVITLSDVDPGNRSLTKVTTPFGAIPTRTFQLLRCL</sequence>
<organism evidence="2 3">
    <name type="scientific">Aphis craccivora</name>
    <name type="common">Cowpea aphid</name>
    <dbReference type="NCBI Taxonomy" id="307492"/>
    <lineage>
        <taxon>Eukaryota</taxon>
        <taxon>Metazoa</taxon>
        <taxon>Ecdysozoa</taxon>
        <taxon>Arthropoda</taxon>
        <taxon>Hexapoda</taxon>
        <taxon>Insecta</taxon>
        <taxon>Pterygota</taxon>
        <taxon>Neoptera</taxon>
        <taxon>Paraneoptera</taxon>
        <taxon>Hemiptera</taxon>
        <taxon>Sternorrhyncha</taxon>
        <taxon>Aphidomorpha</taxon>
        <taxon>Aphidoidea</taxon>
        <taxon>Aphididae</taxon>
        <taxon>Aphidini</taxon>
        <taxon>Aphis</taxon>
        <taxon>Aphis</taxon>
    </lineage>
</organism>
<feature type="signal peptide" evidence="1">
    <location>
        <begin position="1"/>
        <end position="24"/>
    </location>
</feature>
<reference evidence="2 3" key="1">
    <citation type="submission" date="2019-08" db="EMBL/GenBank/DDBJ databases">
        <title>Whole genome of Aphis craccivora.</title>
        <authorList>
            <person name="Voronova N.V."/>
            <person name="Shulinski R.S."/>
            <person name="Bandarenka Y.V."/>
            <person name="Zhorov D.G."/>
            <person name="Warner D."/>
        </authorList>
    </citation>
    <scope>NUCLEOTIDE SEQUENCE [LARGE SCALE GENOMIC DNA]</scope>
    <source>
        <strain evidence="2">180601</strain>
        <tissue evidence="2">Whole Body</tissue>
    </source>
</reference>
<comment type="caution">
    <text evidence="2">The sequence shown here is derived from an EMBL/GenBank/DDBJ whole genome shotgun (WGS) entry which is preliminary data.</text>
</comment>
<keyword evidence="1" id="KW-0732">Signal</keyword>
<protein>
    <submittedName>
        <fullName evidence="2">SWIM-type domain-containing protein</fullName>
    </submittedName>
</protein>
<dbReference type="EMBL" id="VUJU01003989">
    <property type="protein sequence ID" value="KAF0755908.1"/>
    <property type="molecule type" value="Genomic_DNA"/>
</dbReference>
<evidence type="ECO:0000256" key="1">
    <source>
        <dbReference type="SAM" id="SignalP"/>
    </source>
</evidence>
<dbReference type="AlphaFoldDB" id="A0A6G0YHQ4"/>
<evidence type="ECO:0000313" key="3">
    <source>
        <dbReference type="Proteomes" id="UP000478052"/>
    </source>
</evidence>